<dbReference type="PANTHER" id="PTHR24278">
    <property type="entry name" value="COAGULATION FACTOR"/>
    <property type="match status" value="1"/>
</dbReference>
<reference evidence="20" key="1">
    <citation type="submission" date="2025-08" db="UniProtKB">
        <authorList>
            <consortium name="Ensembl"/>
        </authorList>
    </citation>
    <scope>IDENTIFICATION</scope>
</reference>
<evidence type="ECO:0000256" key="9">
    <source>
        <dbReference type="ARBA" id="ARBA00022737"/>
    </source>
</evidence>
<dbReference type="OMA" id="HITRYND"/>
<dbReference type="PRINTS" id="PR00722">
    <property type="entry name" value="CHYMOTRYPSIN"/>
</dbReference>
<reference evidence="20" key="2">
    <citation type="submission" date="2025-09" db="UniProtKB">
        <authorList>
            <consortium name="Ensembl"/>
        </authorList>
    </citation>
    <scope>IDENTIFICATION</scope>
</reference>
<dbReference type="SMART" id="SM00069">
    <property type="entry name" value="GLA"/>
    <property type="match status" value="1"/>
</dbReference>
<dbReference type="InterPro" id="IPR009003">
    <property type="entry name" value="Peptidase_S1_PA"/>
</dbReference>
<dbReference type="InterPro" id="IPR018097">
    <property type="entry name" value="EGF_Ca-bd_CS"/>
</dbReference>
<keyword evidence="9" id="KW-0677">Repeat</keyword>
<evidence type="ECO:0000259" key="17">
    <source>
        <dbReference type="PROSITE" id="PS50026"/>
    </source>
</evidence>
<dbReference type="GO" id="GO:0005615">
    <property type="term" value="C:extracellular space"/>
    <property type="evidence" value="ECO:0007669"/>
    <property type="project" value="TreeGrafter"/>
</dbReference>
<evidence type="ECO:0000256" key="8">
    <source>
        <dbReference type="ARBA" id="ARBA00022729"/>
    </source>
</evidence>
<evidence type="ECO:0000256" key="11">
    <source>
        <dbReference type="ARBA" id="ARBA00022837"/>
    </source>
</evidence>
<evidence type="ECO:0000256" key="6">
    <source>
        <dbReference type="ARBA" id="ARBA00022536"/>
    </source>
</evidence>
<evidence type="ECO:0000256" key="13">
    <source>
        <dbReference type="ARBA" id="ARBA00023180"/>
    </source>
</evidence>
<evidence type="ECO:0000313" key="20">
    <source>
        <dbReference type="Ensembl" id="ENSSCAP00000005674.1"/>
    </source>
</evidence>
<feature type="region of interest" description="Disordered" evidence="15">
    <location>
        <begin position="189"/>
        <end position="235"/>
    </location>
</feature>
<dbReference type="Pfam" id="PF00008">
    <property type="entry name" value="EGF"/>
    <property type="match status" value="1"/>
</dbReference>
<keyword evidence="10" id="KW-0378">Hydrolase</keyword>
<dbReference type="SMART" id="SM00020">
    <property type="entry name" value="Tryp_SPc"/>
    <property type="match status" value="1"/>
</dbReference>
<dbReference type="InterPro" id="IPR000742">
    <property type="entry name" value="EGF"/>
</dbReference>
<feature type="compositionally biased region" description="Acidic residues" evidence="15">
    <location>
        <begin position="199"/>
        <end position="214"/>
    </location>
</feature>
<dbReference type="PROSITE" id="PS00010">
    <property type="entry name" value="ASX_HYDROXYL"/>
    <property type="match status" value="1"/>
</dbReference>
<dbReference type="Gene3D" id="2.40.10.10">
    <property type="entry name" value="Trypsin-like serine proteases"/>
    <property type="match status" value="2"/>
</dbReference>
<keyword evidence="8 16" id="KW-0732">Signal</keyword>
<dbReference type="InterPro" id="IPR000294">
    <property type="entry name" value="GLA_domain"/>
</dbReference>
<keyword evidence="13" id="KW-0325">Glycoprotein</keyword>
<keyword evidence="7" id="KW-0645">Protease</keyword>
<keyword evidence="12 14" id="KW-1015">Disulfide bond</keyword>
<dbReference type="InterPro" id="IPR035972">
    <property type="entry name" value="GLA-like_dom_SF"/>
</dbReference>
<dbReference type="PROSITE" id="PS50026">
    <property type="entry name" value="EGF_3"/>
    <property type="match status" value="1"/>
</dbReference>
<dbReference type="InterPro" id="IPR001881">
    <property type="entry name" value="EGF-like_Ca-bd_dom"/>
</dbReference>
<dbReference type="AlphaFoldDB" id="A0A8C9MN27"/>
<dbReference type="FunFam" id="4.10.740.10:FF:000001">
    <property type="entry name" value="vitamin K-dependent protein S"/>
    <property type="match status" value="1"/>
</dbReference>
<comment type="subcellular location">
    <subcellularLocation>
        <location evidence="2">Secreted</location>
    </subcellularLocation>
</comment>
<dbReference type="Gene3D" id="2.10.25.10">
    <property type="entry name" value="Laminin"/>
    <property type="match status" value="2"/>
</dbReference>
<name>A0A8C9MN27_SERCA</name>
<dbReference type="PROSITE" id="PS00011">
    <property type="entry name" value="GLA_1"/>
    <property type="match status" value="1"/>
</dbReference>
<sequence length="444" mass="49533">MAGRLLLLLLCAALPAGLRAQGAVFIKKENANKFLERQKRANSFLEELKQGNIERECIEERCSKEEAREAFEDQEKTEEFWNIYVDGNQCSSNPCHYGGHCKDGIGSYTCTCLDGYQGKNCEFVIPKFCRINNGDCEQFCSVRRDGRKDVVCSCAAGYVLAEDGKHCVATVQYPCGKISVVRKKRTVLSPTEHSNVTSDQEDPPANETSTEEDFAITTESPTPPPDNRTSSKTPYVDTRIVGGDECLPGQCPWQVNGGSLALTVGEVDREKKEQSESMHTVNKIIIHSKFDAETYDNDIALLKLKEPIRFSEYIIPACLPKADFANEVLMKQKSGRVSGFGREYDGGQLPKKLKVLELPYVNRSTCEQSSNFVVTENMFCAGYDSEEKDACEGDSGGPHVTRYKDTYFVTGIVSWGEGCARKGKYGVYTKLSRFLGWVRRIMSL</sequence>
<evidence type="ECO:0000256" key="16">
    <source>
        <dbReference type="SAM" id="SignalP"/>
    </source>
</evidence>
<evidence type="ECO:0000256" key="7">
    <source>
        <dbReference type="ARBA" id="ARBA00022670"/>
    </source>
</evidence>
<feature type="signal peptide" evidence="16">
    <location>
        <begin position="1"/>
        <end position="20"/>
    </location>
</feature>
<dbReference type="GO" id="GO:0004252">
    <property type="term" value="F:serine-type endopeptidase activity"/>
    <property type="evidence" value="ECO:0007669"/>
    <property type="project" value="UniProtKB-EC"/>
</dbReference>
<dbReference type="InterPro" id="IPR050442">
    <property type="entry name" value="Peptidase_S1_coag_factors"/>
</dbReference>
<comment type="catalytic activity">
    <reaction evidence="1">
        <text>Selective cleavage of Arg-|-Thr and then Arg-|-Ile bonds in prothrombin to form thrombin.</text>
        <dbReference type="EC" id="3.4.21.6"/>
    </reaction>
</comment>
<evidence type="ECO:0000256" key="4">
    <source>
        <dbReference type="ARBA" id="ARBA00022479"/>
    </source>
</evidence>
<keyword evidence="11" id="KW-0106">Calcium</keyword>
<evidence type="ECO:0000256" key="12">
    <source>
        <dbReference type="ARBA" id="ARBA00023157"/>
    </source>
</evidence>
<evidence type="ECO:0000259" key="18">
    <source>
        <dbReference type="PROSITE" id="PS50240"/>
    </source>
</evidence>
<dbReference type="InterPro" id="IPR017857">
    <property type="entry name" value="Coagulation_fac-like_Gla_dom"/>
</dbReference>
<dbReference type="Pfam" id="PF14670">
    <property type="entry name" value="FXa_inhibition"/>
    <property type="match status" value="1"/>
</dbReference>
<dbReference type="Pfam" id="PF00594">
    <property type="entry name" value="Gla"/>
    <property type="match status" value="1"/>
</dbReference>
<keyword evidence="6 14" id="KW-0245">EGF-like domain</keyword>
<feature type="domain" description="Peptidase S1" evidence="18">
    <location>
        <begin position="240"/>
        <end position="443"/>
    </location>
</feature>
<evidence type="ECO:0000256" key="10">
    <source>
        <dbReference type="ARBA" id="ARBA00022801"/>
    </source>
</evidence>
<dbReference type="InterPro" id="IPR001254">
    <property type="entry name" value="Trypsin_dom"/>
</dbReference>
<keyword evidence="5" id="KW-0964">Secreted</keyword>
<dbReference type="Proteomes" id="UP000694409">
    <property type="component" value="Unassembled WGS sequence"/>
</dbReference>
<dbReference type="GO" id="GO:0007596">
    <property type="term" value="P:blood coagulation"/>
    <property type="evidence" value="ECO:0007669"/>
    <property type="project" value="InterPro"/>
</dbReference>
<dbReference type="FunFam" id="2.10.25.10:FF:000162">
    <property type="entry name" value="Coagulation factor X (Predicted)"/>
    <property type="match status" value="1"/>
</dbReference>
<dbReference type="SMART" id="SM00181">
    <property type="entry name" value="EGF"/>
    <property type="match status" value="2"/>
</dbReference>
<evidence type="ECO:0000256" key="5">
    <source>
        <dbReference type="ARBA" id="ARBA00022525"/>
    </source>
</evidence>
<keyword evidence="4" id="KW-0301">Gamma-carboxyglutamic acid</keyword>
<dbReference type="GO" id="GO:0006508">
    <property type="term" value="P:proteolysis"/>
    <property type="evidence" value="ECO:0007669"/>
    <property type="project" value="UniProtKB-KW"/>
</dbReference>
<dbReference type="PRINTS" id="PR00010">
    <property type="entry name" value="EGFBLOOD"/>
</dbReference>
<dbReference type="Ensembl" id="ENSSCAT00000006494.1">
    <property type="protein sequence ID" value="ENSSCAP00000005674.1"/>
    <property type="gene ID" value="ENSSCAG00000004508.1"/>
</dbReference>
<dbReference type="InterPro" id="IPR000152">
    <property type="entry name" value="EGF-type_Asp/Asn_hydroxyl_site"/>
</dbReference>
<dbReference type="PROSITE" id="PS50998">
    <property type="entry name" value="GLA_2"/>
    <property type="match status" value="1"/>
</dbReference>
<dbReference type="InterPro" id="IPR001314">
    <property type="entry name" value="Peptidase_S1A"/>
</dbReference>
<feature type="disulfide bond" evidence="14">
    <location>
        <begin position="112"/>
        <end position="121"/>
    </location>
</feature>
<evidence type="ECO:0000256" key="1">
    <source>
        <dbReference type="ARBA" id="ARBA00001239"/>
    </source>
</evidence>
<dbReference type="CDD" id="cd00190">
    <property type="entry name" value="Tryp_SPc"/>
    <property type="match status" value="1"/>
</dbReference>
<dbReference type="InterPro" id="IPR012224">
    <property type="entry name" value="Pept_S1A_FX"/>
</dbReference>
<dbReference type="GO" id="GO:0005509">
    <property type="term" value="F:calcium ion binding"/>
    <property type="evidence" value="ECO:0007669"/>
    <property type="project" value="InterPro"/>
</dbReference>
<dbReference type="SUPFAM" id="SSF50494">
    <property type="entry name" value="Trypsin-like serine proteases"/>
    <property type="match status" value="1"/>
</dbReference>
<dbReference type="PIRSF" id="PIRSF001143">
    <property type="entry name" value="Factor_X"/>
    <property type="match status" value="1"/>
</dbReference>
<dbReference type="SUPFAM" id="SSF57630">
    <property type="entry name" value="GLA-domain"/>
    <property type="match status" value="1"/>
</dbReference>
<dbReference type="Pfam" id="PF00089">
    <property type="entry name" value="Trypsin"/>
    <property type="match status" value="1"/>
</dbReference>
<dbReference type="InterPro" id="IPR009030">
    <property type="entry name" value="Growth_fac_rcpt_cys_sf"/>
</dbReference>
<feature type="domain" description="Gla" evidence="19">
    <location>
        <begin position="40"/>
        <end position="86"/>
    </location>
</feature>
<dbReference type="PROSITE" id="PS50240">
    <property type="entry name" value="TRYPSIN_DOM"/>
    <property type="match status" value="1"/>
</dbReference>
<dbReference type="PROSITE" id="PS01187">
    <property type="entry name" value="EGF_CA"/>
    <property type="match status" value="1"/>
</dbReference>
<dbReference type="PROSITE" id="PS00135">
    <property type="entry name" value="TRYPSIN_SER"/>
    <property type="match status" value="1"/>
</dbReference>
<evidence type="ECO:0000256" key="15">
    <source>
        <dbReference type="SAM" id="MobiDB-lite"/>
    </source>
</evidence>
<dbReference type="PANTHER" id="PTHR24278:SF28">
    <property type="entry name" value="COAGULATION FACTOR X"/>
    <property type="match status" value="1"/>
</dbReference>
<feature type="domain" description="EGF-like" evidence="17">
    <location>
        <begin position="86"/>
        <end position="122"/>
    </location>
</feature>
<feature type="chain" id="PRO_5034222977" description="coagulation factor Xa" evidence="16">
    <location>
        <begin position="21"/>
        <end position="444"/>
    </location>
</feature>
<organism evidence="20 21">
    <name type="scientific">Serinus canaria</name>
    <name type="common">Island canary</name>
    <name type="synonym">Fringilla canaria</name>
    <dbReference type="NCBI Taxonomy" id="9135"/>
    <lineage>
        <taxon>Eukaryota</taxon>
        <taxon>Metazoa</taxon>
        <taxon>Chordata</taxon>
        <taxon>Craniata</taxon>
        <taxon>Vertebrata</taxon>
        <taxon>Euteleostomi</taxon>
        <taxon>Archelosauria</taxon>
        <taxon>Archosauria</taxon>
        <taxon>Dinosauria</taxon>
        <taxon>Saurischia</taxon>
        <taxon>Theropoda</taxon>
        <taxon>Coelurosauria</taxon>
        <taxon>Aves</taxon>
        <taxon>Neognathae</taxon>
        <taxon>Neoaves</taxon>
        <taxon>Telluraves</taxon>
        <taxon>Australaves</taxon>
        <taxon>Passeriformes</taxon>
        <taxon>Passeroidea</taxon>
        <taxon>Fringillidae</taxon>
        <taxon>Carduelinae</taxon>
        <taxon>Serinus</taxon>
    </lineage>
</organism>
<feature type="compositionally biased region" description="Polar residues" evidence="15">
    <location>
        <begin position="189"/>
        <end position="198"/>
    </location>
</feature>
<protein>
    <recommendedName>
        <fullName evidence="3">coagulation factor Xa</fullName>
        <ecNumber evidence="3">3.4.21.6</ecNumber>
    </recommendedName>
</protein>
<accession>A0A8C9MN27</accession>
<evidence type="ECO:0000256" key="2">
    <source>
        <dbReference type="ARBA" id="ARBA00004613"/>
    </source>
</evidence>
<evidence type="ECO:0000256" key="14">
    <source>
        <dbReference type="PROSITE-ProRule" id="PRU00076"/>
    </source>
</evidence>
<proteinExistence type="predicted"/>
<dbReference type="PROSITE" id="PS00022">
    <property type="entry name" value="EGF_1"/>
    <property type="match status" value="1"/>
</dbReference>
<dbReference type="PRINTS" id="PR00001">
    <property type="entry name" value="GLABLOOD"/>
</dbReference>
<dbReference type="InterPro" id="IPR043504">
    <property type="entry name" value="Peptidase_S1_PA_chymotrypsin"/>
</dbReference>
<dbReference type="EC" id="3.4.21.6" evidence="3"/>
<dbReference type="GeneTree" id="ENSGT00940000157694"/>
<evidence type="ECO:0000256" key="3">
    <source>
        <dbReference type="ARBA" id="ARBA00012181"/>
    </source>
</evidence>
<dbReference type="SUPFAM" id="SSF57184">
    <property type="entry name" value="Growth factor receptor domain"/>
    <property type="match status" value="1"/>
</dbReference>
<evidence type="ECO:0000259" key="19">
    <source>
        <dbReference type="PROSITE" id="PS50998"/>
    </source>
</evidence>
<dbReference type="Gene3D" id="4.10.740.10">
    <property type="entry name" value="Coagulation Factor IX"/>
    <property type="match status" value="1"/>
</dbReference>
<evidence type="ECO:0000313" key="21">
    <source>
        <dbReference type="Proteomes" id="UP000694409"/>
    </source>
</evidence>
<dbReference type="InterPro" id="IPR033116">
    <property type="entry name" value="TRYPSIN_SER"/>
</dbReference>
<comment type="caution">
    <text evidence="14">Lacks conserved residue(s) required for the propagation of feature annotation.</text>
</comment>
<dbReference type="SMART" id="SM00179">
    <property type="entry name" value="EGF_CA"/>
    <property type="match status" value="1"/>
</dbReference>
<keyword evidence="21" id="KW-1185">Reference proteome</keyword>
<dbReference type="CDD" id="cd00054">
    <property type="entry name" value="EGF_CA"/>
    <property type="match status" value="1"/>
</dbReference>
<dbReference type="PROSITE" id="PS01186">
    <property type="entry name" value="EGF_2"/>
    <property type="match status" value="1"/>
</dbReference>